<accession>A0ABM1DZS8</accession>
<feature type="domain" description="Amino acid permease/ SLC12A" evidence="6">
    <location>
        <begin position="30"/>
        <end position="133"/>
    </location>
</feature>
<feature type="transmembrane region" description="Helical" evidence="5">
    <location>
        <begin position="333"/>
        <end position="351"/>
    </location>
</feature>
<evidence type="ECO:0000256" key="4">
    <source>
        <dbReference type="ARBA" id="ARBA00023136"/>
    </source>
</evidence>
<feature type="transmembrane region" description="Helical" evidence="5">
    <location>
        <begin position="389"/>
        <end position="409"/>
    </location>
</feature>
<dbReference type="GeneID" id="106807584"/>
<keyword evidence="4 5" id="KW-0472">Membrane</keyword>
<evidence type="ECO:0000256" key="5">
    <source>
        <dbReference type="SAM" id="Phobius"/>
    </source>
</evidence>
<dbReference type="PIRSF" id="PIRSF006060">
    <property type="entry name" value="AA_transporter"/>
    <property type="match status" value="1"/>
</dbReference>
<evidence type="ECO:0000256" key="2">
    <source>
        <dbReference type="ARBA" id="ARBA00022692"/>
    </source>
</evidence>
<dbReference type="InterPro" id="IPR002293">
    <property type="entry name" value="AA/rel_permease1"/>
</dbReference>
<keyword evidence="2 5" id="KW-0812">Transmembrane</keyword>
<dbReference type="RefSeq" id="XP_014665449.1">
    <property type="nucleotide sequence ID" value="XM_014809963.1"/>
</dbReference>
<reference evidence="8" key="1">
    <citation type="submission" date="2025-08" db="UniProtKB">
        <authorList>
            <consortium name="RefSeq"/>
        </authorList>
    </citation>
    <scope>IDENTIFICATION</scope>
</reference>
<dbReference type="Proteomes" id="UP000695022">
    <property type="component" value="Unplaced"/>
</dbReference>
<keyword evidence="3 5" id="KW-1133">Transmembrane helix</keyword>
<evidence type="ECO:0000259" key="6">
    <source>
        <dbReference type="Pfam" id="PF00324"/>
    </source>
</evidence>
<feature type="transmembrane region" description="Helical" evidence="5">
    <location>
        <begin position="252"/>
        <end position="274"/>
    </location>
</feature>
<dbReference type="Pfam" id="PF13520">
    <property type="entry name" value="AA_permease_2"/>
    <property type="match status" value="1"/>
</dbReference>
<feature type="transmembrane region" description="Helical" evidence="5">
    <location>
        <begin position="363"/>
        <end position="383"/>
    </location>
</feature>
<feature type="transmembrane region" description="Helical" evidence="5">
    <location>
        <begin position="20"/>
        <end position="40"/>
    </location>
</feature>
<dbReference type="PANTHER" id="PTHR11785">
    <property type="entry name" value="AMINO ACID TRANSPORTER"/>
    <property type="match status" value="1"/>
</dbReference>
<comment type="subcellular location">
    <subcellularLocation>
        <location evidence="1">Membrane</location>
        <topology evidence="1">Multi-pass membrane protein</topology>
    </subcellularLocation>
</comment>
<name>A0ABM1DZS8_PRICU</name>
<dbReference type="Gene3D" id="1.20.1740.10">
    <property type="entry name" value="Amino acid/polyamine transporter I"/>
    <property type="match status" value="1"/>
</dbReference>
<dbReference type="InterPro" id="IPR004841">
    <property type="entry name" value="AA-permease/SLC12A_dom"/>
</dbReference>
<keyword evidence="7" id="KW-1185">Reference proteome</keyword>
<gene>
    <name evidence="8" type="primary">LOC106807584</name>
</gene>
<evidence type="ECO:0000313" key="7">
    <source>
        <dbReference type="Proteomes" id="UP000695022"/>
    </source>
</evidence>
<feature type="transmembrane region" description="Helical" evidence="5">
    <location>
        <begin position="204"/>
        <end position="227"/>
    </location>
</feature>
<organism evidence="7 8">
    <name type="scientific">Priapulus caudatus</name>
    <name type="common">Priapulid worm</name>
    <dbReference type="NCBI Taxonomy" id="37621"/>
    <lineage>
        <taxon>Eukaryota</taxon>
        <taxon>Metazoa</taxon>
        <taxon>Ecdysozoa</taxon>
        <taxon>Scalidophora</taxon>
        <taxon>Priapulida</taxon>
        <taxon>Priapulimorpha</taxon>
        <taxon>Priapulimorphida</taxon>
        <taxon>Priapulidae</taxon>
        <taxon>Priapulus</taxon>
    </lineage>
</organism>
<feature type="transmembrane region" description="Helical" evidence="5">
    <location>
        <begin position="52"/>
        <end position="76"/>
    </location>
</feature>
<feature type="transmembrane region" description="Helical" evidence="5">
    <location>
        <begin position="97"/>
        <end position="124"/>
    </location>
</feature>
<dbReference type="InterPro" id="IPR050598">
    <property type="entry name" value="AminoAcid_Transporter"/>
</dbReference>
<sequence length="463" mass="50652">MALLAEKKKDYGTIALRRQIGLWQASSYVVGSIIGSGIFISPAGVLRQAGSVGWALVVWALCGVFAMLGALTYAELGTAIPKSGGDYAYCRKAFGNFPAFVLALWCKMLLLGPGGIAIMALTFAEYATQPFYAEGNAPPGALKQLIAVLVIWHTENFENAFQPKPESVSSMALAFYSGLWAFTGWDAVNYGVEEVKNPTRTLPLSLLLGVGFSTVVYLMTNVAYHAVLTTDQLLSNTAVAEAFAEETLGKQWSWIASVFVAISVVGSINGNLFASSRGFFAGSREHQFPSFLATLSIHRYTPQPALMANGLLGSLLVAIGEGNVYALLNFTGFVQWTVVCVSVTALLYMRWRDRSEDWPFRFPLIVHVAFMLSSLFLVVVPFWEQPVENLIGVGFIAVGALVYFVFISWQPSVLVKIDDGLTVFFQLLFEASFTEESAKADVKRDVFQRLTHETEVQNQVISK</sequence>
<protein>
    <submittedName>
        <fullName evidence="8">Cystine/glutamate transporter-like</fullName>
    </submittedName>
</protein>
<dbReference type="Pfam" id="PF00324">
    <property type="entry name" value="AA_permease"/>
    <property type="match status" value="1"/>
</dbReference>
<feature type="transmembrane region" description="Helical" evidence="5">
    <location>
        <begin position="306"/>
        <end position="327"/>
    </location>
</feature>
<evidence type="ECO:0000256" key="1">
    <source>
        <dbReference type="ARBA" id="ARBA00004141"/>
    </source>
</evidence>
<feature type="transmembrane region" description="Helical" evidence="5">
    <location>
        <begin position="173"/>
        <end position="192"/>
    </location>
</feature>
<dbReference type="PANTHER" id="PTHR11785:SF528">
    <property type="entry name" value="AMINO ACID TRANSPORTER PROTEIN JHI-21"/>
    <property type="match status" value="1"/>
</dbReference>
<proteinExistence type="predicted"/>
<evidence type="ECO:0000256" key="3">
    <source>
        <dbReference type="ARBA" id="ARBA00022989"/>
    </source>
</evidence>
<evidence type="ECO:0000313" key="8">
    <source>
        <dbReference type="RefSeq" id="XP_014665449.1"/>
    </source>
</evidence>